<evidence type="ECO:0000313" key="2">
    <source>
        <dbReference type="Proteomes" id="UP000265520"/>
    </source>
</evidence>
<evidence type="ECO:0000313" key="1">
    <source>
        <dbReference type="EMBL" id="MCH86439.1"/>
    </source>
</evidence>
<dbReference type="EMBL" id="LXQA010010310">
    <property type="protein sequence ID" value="MCH86439.1"/>
    <property type="molecule type" value="Genomic_DNA"/>
</dbReference>
<protein>
    <submittedName>
        <fullName evidence="1">Replication factor-A carboxy-terminal domain protein</fullName>
    </submittedName>
</protein>
<dbReference type="InterPro" id="IPR012340">
    <property type="entry name" value="NA-bd_OB-fold"/>
</dbReference>
<comment type="caution">
    <text evidence="1">The sequence shown here is derived from an EMBL/GenBank/DDBJ whole genome shotgun (WGS) entry which is preliminary data.</text>
</comment>
<dbReference type="Proteomes" id="UP000265520">
    <property type="component" value="Unassembled WGS sequence"/>
</dbReference>
<dbReference type="AlphaFoldDB" id="A0A392MHB7"/>
<gene>
    <name evidence="1" type="ORF">A2U01_0007296</name>
</gene>
<feature type="non-terminal residue" evidence="1">
    <location>
        <position position="192"/>
    </location>
</feature>
<dbReference type="Gene3D" id="2.40.50.140">
    <property type="entry name" value="Nucleic acid-binding proteins"/>
    <property type="match status" value="1"/>
</dbReference>
<sequence>MQFTLWDNYALKFVNYNKEKTDTEPTVIFMKYAKIKPEGKFPLAVSNTWNATKLFINDEIPQIVEFKKKLRFPLFKEAKIAAAFCRLALAISSGTLAAAVSNPSQMMSQSSGSSQFTSDQKFMNNVEATLPLSKIMELSHETKCVVVVNTIKVKSNSKGWYFQACYKCPKTAYGSKPPFICGDSHETHAEIY</sequence>
<proteinExistence type="predicted"/>
<organism evidence="1 2">
    <name type="scientific">Trifolium medium</name>
    <dbReference type="NCBI Taxonomy" id="97028"/>
    <lineage>
        <taxon>Eukaryota</taxon>
        <taxon>Viridiplantae</taxon>
        <taxon>Streptophyta</taxon>
        <taxon>Embryophyta</taxon>
        <taxon>Tracheophyta</taxon>
        <taxon>Spermatophyta</taxon>
        <taxon>Magnoliopsida</taxon>
        <taxon>eudicotyledons</taxon>
        <taxon>Gunneridae</taxon>
        <taxon>Pentapetalae</taxon>
        <taxon>rosids</taxon>
        <taxon>fabids</taxon>
        <taxon>Fabales</taxon>
        <taxon>Fabaceae</taxon>
        <taxon>Papilionoideae</taxon>
        <taxon>50 kb inversion clade</taxon>
        <taxon>NPAAA clade</taxon>
        <taxon>Hologalegina</taxon>
        <taxon>IRL clade</taxon>
        <taxon>Trifolieae</taxon>
        <taxon>Trifolium</taxon>
    </lineage>
</organism>
<keyword evidence="2" id="KW-1185">Reference proteome</keyword>
<accession>A0A392MHB7</accession>
<reference evidence="1 2" key="1">
    <citation type="journal article" date="2018" name="Front. Plant Sci.">
        <title>Red Clover (Trifolium pratense) and Zigzag Clover (T. medium) - A Picture of Genomic Similarities and Differences.</title>
        <authorList>
            <person name="Dluhosova J."/>
            <person name="Istvanek J."/>
            <person name="Nedelnik J."/>
            <person name="Repkova J."/>
        </authorList>
    </citation>
    <scope>NUCLEOTIDE SEQUENCE [LARGE SCALE GENOMIC DNA]</scope>
    <source>
        <strain evidence="2">cv. 10/8</strain>
        <tissue evidence="1">Leaf</tissue>
    </source>
</reference>
<name>A0A392MHB7_9FABA</name>
<dbReference type="CDD" id="cd04481">
    <property type="entry name" value="RPA1_DBD_B_like"/>
    <property type="match status" value="1"/>
</dbReference>